<evidence type="ECO:0000256" key="8">
    <source>
        <dbReference type="SAM" id="Phobius"/>
    </source>
</evidence>
<evidence type="ECO:0000256" key="3">
    <source>
        <dbReference type="ARBA" id="ARBA00022448"/>
    </source>
</evidence>
<feature type="transmembrane region" description="Helical" evidence="8">
    <location>
        <begin position="180"/>
        <end position="201"/>
    </location>
</feature>
<feature type="transmembrane region" description="Helical" evidence="8">
    <location>
        <begin position="307"/>
        <end position="329"/>
    </location>
</feature>
<protein>
    <recommendedName>
        <fullName evidence="11">GerAB/ArcD/ProY family transporter</fullName>
    </recommendedName>
</protein>
<reference evidence="9 10" key="1">
    <citation type="submission" date="2019-08" db="EMBL/GenBank/DDBJ databases">
        <title>Bacillus genomes from the desert of Cuatro Cienegas, Coahuila.</title>
        <authorList>
            <person name="Olmedo-Alvarez G."/>
        </authorList>
    </citation>
    <scope>NUCLEOTIDE SEQUENCE [LARGE SCALE GENOMIC DNA]</scope>
    <source>
        <strain evidence="9 10">CH446_14T</strain>
    </source>
</reference>
<feature type="transmembrane region" description="Helical" evidence="8">
    <location>
        <begin position="81"/>
        <end position="100"/>
    </location>
</feature>
<feature type="transmembrane region" description="Helical" evidence="8">
    <location>
        <begin position="5"/>
        <end position="22"/>
    </location>
</feature>
<evidence type="ECO:0000256" key="6">
    <source>
        <dbReference type="ARBA" id="ARBA00022989"/>
    </source>
</evidence>
<feature type="transmembrane region" description="Helical" evidence="8">
    <location>
        <begin position="213"/>
        <end position="238"/>
    </location>
</feature>
<evidence type="ECO:0000256" key="2">
    <source>
        <dbReference type="ARBA" id="ARBA00007998"/>
    </source>
</evidence>
<comment type="subcellular location">
    <subcellularLocation>
        <location evidence="1">Membrane</location>
        <topology evidence="1">Multi-pass membrane protein</topology>
    </subcellularLocation>
</comment>
<keyword evidence="5 8" id="KW-0812">Transmembrane</keyword>
<keyword evidence="6 8" id="KW-1133">Transmembrane helix</keyword>
<keyword evidence="3" id="KW-0813">Transport</keyword>
<evidence type="ECO:0000313" key="9">
    <source>
        <dbReference type="EMBL" id="TYS46305.1"/>
    </source>
</evidence>
<accession>A0A5D4R4L3</accession>
<organism evidence="9 10">
    <name type="scientific">Bacillus infantis</name>
    <dbReference type="NCBI Taxonomy" id="324767"/>
    <lineage>
        <taxon>Bacteria</taxon>
        <taxon>Bacillati</taxon>
        <taxon>Bacillota</taxon>
        <taxon>Bacilli</taxon>
        <taxon>Bacillales</taxon>
        <taxon>Bacillaceae</taxon>
        <taxon>Bacillus</taxon>
    </lineage>
</organism>
<dbReference type="PANTHER" id="PTHR34975:SF2">
    <property type="entry name" value="SPORE GERMINATION PROTEIN A2"/>
    <property type="match status" value="1"/>
</dbReference>
<feature type="transmembrane region" description="Helical" evidence="8">
    <location>
        <begin position="34"/>
        <end position="52"/>
    </location>
</feature>
<evidence type="ECO:0008006" key="11">
    <source>
        <dbReference type="Google" id="ProtNLM"/>
    </source>
</evidence>
<dbReference type="Proteomes" id="UP000322139">
    <property type="component" value="Unassembled WGS sequence"/>
</dbReference>
<feature type="transmembrane region" description="Helical" evidence="8">
    <location>
        <begin position="136"/>
        <end position="160"/>
    </location>
</feature>
<feature type="transmembrane region" description="Helical" evidence="8">
    <location>
        <begin position="341"/>
        <end position="360"/>
    </location>
</feature>
<dbReference type="EMBL" id="VTER01000008">
    <property type="protein sequence ID" value="TYS46305.1"/>
    <property type="molecule type" value="Genomic_DNA"/>
</dbReference>
<feature type="transmembrane region" description="Helical" evidence="8">
    <location>
        <begin position="265"/>
        <end position="287"/>
    </location>
</feature>
<dbReference type="GO" id="GO:0016020">
    <property type="term" value="C:membrane"/>
    <property type="evidence" value="ECO:0007669"/>
    <property type="project" value="UniProtKB-SubCell"/>
</dbReference>
<proteinExistence type="inferred from homology"/>
<evidence type="ECO:0000256" key="1">
    <source>
        <dbReference type="ARBA" id="ARBA00004141"/>
    </source>
</evidence>
<feature type="transmembrane region" description="Helical" evidence="8">
    <location>
        <begin position="112"/>
        <end position="129"/>
    </location>
</feature>
<evidence type="ECO:0000256" key="4">
    <source>
        <dbReference type="ARBA" id="ARBA00022544"/>
    </source>
</evidence>
<keyword evidence="4" id="KW-0309">Germination</keyword>
<evidence type="ECO:0000256" key="7">
    <source>
        <dbReference type="ARBA" id="ARBA00023136"/>
    </source>
</evidence>
<dbReference type="GO" id="GO:0009847">
    <property type="term" value="P:spore germination"/>
    <property type="evidence" value="ECO:0007669"/>
    <property type="project" value="InterPro"/>
</dbReference>
<dbReference type="PANTHER" id="PTHR34975">
    <property type="entry name" value="SPORE GERMINATION PROTEIN A2"/>
    <property type="match status" value="1"/>
</dbReference>
<gene>
    <name evidence="9" type="ORF">FZD51_17155</name>
</gene>
<dbReference type="InterPro" id="IPR004761">
    <property type="entry name" value="Spore_GerAB"/>
</dbReference>
<name>A0A5D4R4L3_9BACI</name>
<keyword evidence="7 8" id="KW-0472">Membrane</keyword>
<evidence type="ECO:0000313" key="10">
    <source>
        <dbReference type="Proteomes" id="UP000322139"/>
    </source>
</evidence>
<evidence type="ECO:0000256" key="5">
    <source>
        <dbReference type="ARBA" id="ARBA00022692"/>
    </source>
</evidence>
<dbReference type="RefSeq" id="WP_148975884.1">
    <property type="nucleotide sequence ID" value="NZ_JBNIKT010000002.1"/>
</dbReference>
<comment type="similarity">
    <text evidence="2">Belongs to the amino acid-polyamine-organocation (APC) superfamily. Spore germination protein (SGP) (TC 2.A.3.9) family.</text>
</comment>
<sequence length="366" mass="41368">MTSRYFYYLILLNMLANIIVFVPKMLVEERTGGAVMSMAAALPLGVIGAYFFSRAMGRFEGKSLPQILKNSFIPGWAGKPLILYLAAIWLASGLITLYAFTDITERFINPDMEKWQIALFFLLFVVWAASSKPEKVLYLLEIILILNGPLAVLLLVKIYLSGSLSWLDIKEAATHLWQMPTWKSVSAATYVFSGYANLVIFNVVMKGKAKPRFFLLTLPAGAAVLATTYFVPIGTFGFEGVGDLEYPWLSSADAVRMELAFVERAFYIFILIYIGISLMNVVVHWHVAQALVKSVFPLKMHKNKTKLGALLTNFPLLLFAAMFFIGVFLVNEENMSVFTIWWMNIRMPSEYIMVVLLILLSRRKNK</sequence>
<dbReference type="AlphaFoldDB" id="A0A5D4R4L3"/>
<comment type="caution">
    <text evidence="9">The sequence shown here is derived from an EMBL/GenBank/DDBJ whole genome shotgun (WGS) entry which is preliminary data.</text>
</comment>